<dbReference type="GO" id="GO:0031773">
    <property type="term" value="F:kisspeptin receptor binding"/>
    <property type="evidence" value="ECO:0007669"/>
    <property type="project" value="TreeGrafter"/>
</dbReference>
<evidence type="ECO:0000313" key="2">
    <source>
        <dbReference type="EMBL" id="AOD74993.1"/>
    </source>
</evidence>
<dbReference type="EMBL" id="KT824637">
    <property type="protein sequence ID" value="AOD74993.1"/>
    <property type="molecule type" value="mRNA"/>
</dbReference>
<dbReference type="AlphaFoldDB" id="A0A288PH14"/>
<proteinExistence type="evidence at transcript level"/>
<feature type="chain" id="PRO_5013058477" evidence="1">
    <location>
        <begin position="20"/>
        <end position="138"/>
    </location>
</feature>
<dbReference type="GO" id="GO:0007204">
    <property type="term" value="P:positive regulation of cytosolic calcium ion concentration"/>
    <property type="evidence" value="ECO:0007669"/>
    <property type="project" value="TreeGrafter"/>
</dbReference>
<accession>A0A288PH14</accession>
<keyword evidence="1" id="KW-0732">Signal</keyword>
<dbReference type="PANTHER" id="PTHR16955:SF6">
    <property type="entry name" value="METASTASIS-SUPPRESSOR KISS-1"/>
    <property type="match status" value="1"/>
</dbReference>
<dbReference type="InterPro" id="IPR020207">
    <property type="entry name" value="Metastasis-suppressor_KiSS-1"/>
</dbReference>
<dbReference type="PANTHER" id="PTHR16955">
    <property type="entry name" value="METASTASIS-SUPPRESSOR KISS-1"/>
    <property type="match status" value="1"/>
</dbReference>
<organism evidence="2">
    <name type="scientific">Alligator sinensis</name>
    <name type="common">Chinese alligator</name>
    <dbReference type="NCBI Taxonomy" id="38654"/>
    <lineage>
        <taxon>Eukaryota</taxon>
        <taxon>Metazoa</taxon>
        <taxon>Chordata</taxon>
        <taxon>Craniata</taxon>
        <taxon>Vertebrata</taxon>
        <taxon>Euteleostomi</taxon>
        <taxon>Archelosauria</taxon>
        <taxon>Archosauria</taxon>
        <taxon>Crocodylia</taxon>
        <taxon>Alligatoridae</taxon>
        <taxon>Alligatorinae</taxon>
        <taxon>Alligator</taxon>
    </lineage>
</organism>
<dbReference type="GO" id="GO:0007186">
    <property type="term" value="P:G protein-coupled receptor signaling pathway"/>
    <property type="evidence" value="ECO:0007669"/>
    <property type="project" value="TreeGrafter"/>
</dbReference>
<feature type="signal peptide" evidence="1">
    <location>
        <begin position="1"/>
        <end position="19"/>
    </location>
</feature>
<dbReference type="Pfam" id="PF15152">
    <property type="entry name" value="Kisspeptin"/>
    <property type="match status" value="1"/>
</dbReference>
<evidence type="ECO:0000256" key="1">
    <source>
        <dbReference type="SAM" id="SignalP"/>
    </source>
</evidence>
<protein>
    <submittedName>
        <fullName evidence="2">Kiss1</fullName>
    </submittedName>
</protein>
<sequence length="138" mass="15436">MHPFSSTLLLLFLFTILFGEPMGRYVSSWSPQDAGSIAAPGLLAFKDIRSNPTHCSERKPSPVKTELKSMPALPCRRRGSPAQLWEGISLFRRRGNAAPQRSLLVDREKDLSTYNRNSFGLGYGKRQAGVEEANVKIW</sequence>
<reference evidence="2" key="1">
    <citation type="submission" date="2015-09" db="EMBL/GenBank/DDBJ databases">
        <authorList>
            <person name="Jackson K.R."/>
            <person name="Lunt B.L."/>
            <person name="Fisher J.N.B."/>
            <person name="Gardner A.V."/>
            <person name="Bailey M.E."/>
            <person name="Deus L.M."/>
            <person name="Earl A.S."/>
            <person name="Gibby P.D."/>
            <person name="Hartmann K.A."/>
            <person name="Liu J.E."/>
            <person name="Manci A.M."/>
            <person name="Nielsen D.A."/>
            <person name="Solomon M.B."/>
            <person name="Breakwell D.P."/>
            <person name="Burnett S.H."/>
            <person name="Grose J.H."/>
        </authorList>
    </citation>
    <scope>NUCLEOTIDE SEQUENCE</scope>
</reference>
<name>A0A288PH14_ALLSI</name>
<gene>
    <name evidence="2" type="primary">KISS1</name>
</gene>